<keyword evidence="1" id="KW-0378">Hydrolase</keyword>
<evidence type="ECO:0000313" key="2">
    <source>
        <dbReference type="Proteomes" id="UP000265520"/>
    </source>
</evidence>
<dbReference type="GO" id="GO:0008233">
    <property type="term" value="F:peptidase activity"/>
    <property type="evidence" value="ECO:0007669"/>
    <property type="project" value="UniProtKB-KW"/>
</dbReference>
<accession>A0A392TTJ6</accession>
<sequence length="49" mass="5307">RTQVVHRTVTIAEEETYVITGRVGPAVAFEANSPSMIVSACVSLCDERI</sequence>
<dbReference type="EMBL" id="LXQA010643120">
    <property type="protein sequence ID" value="MCI63767.1"/>
    <property type="molecule type" value="Genomic_DNA"/>
</dbReference>
<feature type="non-terminal residue" evidence="1">
    <location>
        <position position="1"/>
    </location>
</feature>
<comment type="caution">
    <text evidence="1">The sequence shown here is derived from an EMBL/GenBank/DDBJ whole genome shotgun (WGS) entry which is preliminary data.</text>
</comment>
<dbReference type="GO" id="GO:0006508">
    <property type="term" value="P:proteolysis"/>
    <property type="evidence" value="ECO:0007669"/>
    <property type="project" value="UniProtKB-KW"/>
</dbReference>
<dbReference type="Proteomes" id="UP000265520">
    <property type="component" value="Unassembled WGS sequence"/>
</dbReference>
<proteinExistence type="predicted"/>
<keyword evidence="2" id="KW-1185">Reference proteome</keyword>
<reference evidence="1 2" key="1">
    <citation type="journal article" date="2018" name="Front. Plant Sci.">
        <title>Red Clover (Trifolium pratense) and Zigzag Clover (T. medium) - A Picture of Genomic Similarities and Differences.</title>
        <authorList>
            <person name="Dluhosova J."/>
            <person name="Istvanek J."/>
            <person name="Nedelnik J."/>
            <person name="Repkova J."/>
        </authorList>
    </citation>
    <scope>NUCLEOTIDE SEQUENCE [LARGE SCALE GENOMIC DNA]</scope>
    <source>
        <strain evidence="2">cv. 10/8</strain>
        <tissue evidence="1">Leaf</tissue>
    </source>
</reference>
<organism evidence="1 2">
    <name type="scientific">Trifolium medium</name>
    <dbReference type="NCBI Taxonomy" id="97028"/>
    <lineage>
        <taxon>Eukaryota</taxon>
        <taxon>Viridiplantae</taxon>
        <taxon>Streptophyta</taxon>
        <taxon>Embryophyta</taxon>
        <taxon>Tracheophyta</taxon>
        <taxon>Spermatophyta</taxon>
        <taxon>Magnoliopsida</taxon>
        <taxon>eudicotyledons</taxon>
        <taxon>Gunneridae</taxon>
        <taxon>Pentapetalae</taxon>
        <taxon>rosids</taxon>
        <taxon>fabids</taxon>
        <taxon>Fabales</taxon>
        <taxon>Fabaceae</taxon>
        <taxon>Papilionoideae</taxon>
        <taxon>50 kb inversion clade</taxon>
        <taxon>NPAAA clade</taxon>
        <taxon>Hologalegina</taxon>
        <taxon>IRL clade</taxon>
        <taxon>Trifolieae</taxon>
        <taxon>Trifolium</taxon>
    </lineage>
</organism>
<evidence type="ECO:0000313" key="1">
    <source>
        <dbReference type="EMBL" id="MCI63767.1"/>
    </source>
</evidence>
<keyword evidence="1" id="KW-0645">Protease</keyword>
<name>A0A392TTJ6_9FABA</name>
<dbReference type="AlphaFoldDB" id="A0A392TTJ6"/>
<protein>
    <submittedName>
        <fullName evidence="1">Subtilisin-like protease</fullName>
    </submittedName>
</protein>